<organism evidence="3 4">
    <name type="scientific">Micromonospora rubida</name>
    <dbReference type="NCBI Taxonomy" id="2697657"/>
    <lineage>
        <taxon>Bacteria</taxon>
        <taxon>Bacillati</taxon>
        <taxon>Actinomycetota</taxon>
        <taxon>Actinomycetes</taxon>
        <taxon>Micromonosporales</taxon>
        <taxon>Micromonosporaceae</taxon>
        <taxon>Micromonospora</taxon>
    </lineage>
</organism>
<comment type="caution">
    <text evidence="3">The sequence shown here is derived from an EMBL/GenBank/DDBJ whole genome shotgun (WGS) entry which is preliminary data.</text>
</comment>
<feature type="transmembrane region" description="Helical" evidence="2">
    <location>
        <begin position="21"/>
        <end position="41"/>
    </location>
</feature>
<evidence type="ECO:0000313" key="4">
    <source>
        <dbReference type="Proteomes" id="UP001611075"/>
    </source>
</evidence>
<evidence type="ECO:0000313" key="3">
    <source>
        <dbReference type="EMBL" id="MFI0792546.1"/>
    </source>
</evidence>
<feature type="compositionally biased region" description="Basic residues" evidence="1">
    <location>
        <begin position="85"/>
        <end position="105"/>
    </location>
</feature>
<dbReference type="RefSeq" id="WP_161686033.1">
    <property type="nucleotide sequence ID" value="NZ_JAAALO010000002.1"/>
</dbReference>
<protein>
    <submittedName>
        <fullName evidence="3">Uncharacterized protein</fullName>
    </submittedName>
</protein>
<dbReference type="EMBL" id="JBIRPU010000003">
    <property type="protein sequence ID" value="MFI0792546.1"/>
    <property type="molecule type" value="Genomic_DNA"/>
</dbReference>
<gene>
    <name evidence="3" type="ORF">ACH4OY_07595</name>
</gene>
<evidence type="ECO:0000256" key="2">
    <source>
        <dbReference type="SAM" id="Phobius"/>
    </source>
</evidence>
<keyword evidence="2" id="KW-0472">Membrane</keyword>
<feature type="region of interest" description="Disordered" evidence="1">
    <location>
        <begin position="75"/>
        <end position="105"/>
    </location>
</feature>
<dbReference type="Proteomes" id="UP001611075">
    <property type="component" value="Unassembled WGS sequence"/>
</dbReference>
<keyword evidence="4" id="KW-1185">Reference proteome</keyword>
<keyword evidence="2" id="KW-1133">Transmembrane helix</keyword>
<name>A0ABW7SFT1_9ACTN</name>
<keyword evidence="2" id="KW-0812">Transmembrane</keyword>
<proteinExistence type="predicted"/>
<reference evidence="3 4" key="1">
    <citation type="submission" date="2024-10" db="EMBL/GenBank/DDBJ databases">
        <title>The Natural Products Discovery Center: Release of the First 8490 Sequenced Strains for Exploring Actinobacteria Biosynthetic Diversity.</title>
        <authorList>
            <person name="Kalkreuter E."/>
            <person name="Kautsar S.A."/>
            <person name="Yang D."/>
            <person name="Bader C.D."/>
            <person name="Teijaro C.N."/>
            <person name="Fluegel L."/>
            <person name="Davis C.M."/>
            <person name="Simpson J.R."/>
            <person name="Lauterbach L."/>
            <person name="Steele A.D."/>
            <person name="Gui C."/>
            <person name="Meng S."/>
            <person name="Li G."/>
            <person name="Viehrig K."/>
            <person name="Ye F."/>
            <person name="Su P."/>
            <person name="Kiefer A.F."/>
            <person name="Nichols A."/>
            <person name="Cepeda A.J."/>
            <person name="Yan W."/>
            <person name="Fan B."/>
            <person name="Jiang Y."/>
            <person name="Adhikari A."/>
            <person name="Zheng C.-J."/>
            <person name="Schuster L."/>
            <person name="Cowan T.M."/>
            <person name="Smanski M.J."/>
            <person name="Chevrette M.G."/>
            <person name="De Carvalho L.P.S."/>
            <person name="Shen B."/>
        </authorList>
    </citation>
    <scope>NUCLEOTIDE SEQUENCE [LARGE SCALE GENOMIC DNA]</scope>
    <source>
        <strain evidence="3 4">NPDC021253</strain>
    </source>
</reference>
<sequence>MPAADPPAAHGGSFRRFVGRYGDLLMFLVLAVLAVVLLVVWRTWDVELLEYGWFQILVFLVVAAPLVALRFWGEGALPPAGGTPGRRRPRGQREKPRRSGRRRRR</sequence>
<evidence type="ECO:0000256" key="1">
    <source>
        <dbReference type="SAM" id="MobiDB-lite"/>
    </source>
</evidence>
<accession>A0ABW7SFT1</accession>
<feature type="transmembrane region" description="Helical" evidence="2">
    <location>
        <begin position="53"/>
        <end position="72"/>
    </location>
</feature>